<dbReference type="EMBL" id="GU735110">
    <property type="protein sequence ID" value="ADE29130.1"/>
    <property type="molecule type" value="Genomic_DNA"/>
</dbReference>
<accession>D5L271</accession>
<organism evidence="1">
    <name type="scientific">uncultured virus</name>
    <dbReference type="NCBI Taxonomy" id="340016"/>
    <lineage>
        <taxon>Viruses</taxon>
        <taxon>environmental samples</taxon>
    </lineage>
</organism>
<proteinExistence type="predicted"/>
<sequence>MSESDDREEFTAKPKARWVERLLEFKYERKQDLKDEKTRDIGNTMGTLLRSTSPSRPVDRETALYLSENAHAHVEGRLRRFDQQRKVSVQIPAYDMEDPAPFTVIVVGVEDGKRYNSPFFIIRFDDIAIPEDFVREGLYIGGVPDDPETIKHEIEQGERFK</sequence>
<name>D5L271_9VIRU</name>
<reference evidence="1" key="1">
    <citation type="journal article" date="2010" name="Environ. Microbiol.">
        <title>The metavirome of a hypersaline environment.</title>
        <authorList>
            <person name="Santos F."/>
            <person name="Yarza P."/>
            <person name="Parro V."/>
            <person name="Briones C."/>
            <person name="Anton J."/>
        </authorList>
    </citation>
    <scope>NUCLEOTIDE SEQUENCE</scope>
</reference>
<evidence type="ECO:0000313" key="1">
    <source>
        <dbReference type="EMBL" id="ADE29130.1"/>
    </source>
</evidence>
<protein>
    <submittedName>
        <fullName evidence="1">Uncharacterized protein</fullName>
    </submittedName>
</protein>